<evidence type="ECO:0000256" key="8">
    <source>
        <dbReference type="PIRSR" id="PIRSR602403-1"/>
    </source>
</evidence>
<evidence type="ECO:0000256" key="6">
    <source>
        <dbReference type="ARBA" id="ARBA00023004"/>
    </source>
</evidence>
<dbReference type="PANTHER" id="PTHR46206:SF1">
    <property type="entry name" value="P450, PUTATIVE (EUROFUNG)-RELATED"/>
    <property type="match status" value="1"/>
</dbReference>
<keyword evidence="4 8" id="KW-0479">Metal-binding</keyword>
<name>A0AAN6Y9U8_9PEZI</name>
<evidence type="ECO:0000256" key="9">
    <source>
        <dbReference type="SAM" id="Coils"/>
    </source>
</evidence>
<keyword evidence="3 8" id="KW-0349">Heme</keyword>
<reference evidence="10" key="2">
    <citation type="submission" date="2023-05" db="EMBL/GenBank/DDBJ databases">
        <authorList>
            <consortium name="Lawrence Berkeley National Laboratory"/>
            <person name="Steindorff A."/>
            <person name="Hensen N."/>
            <person name="Bonometti L."/>
            <person name="Westerberg I."/>
            <person name="Brannstrom I.O."/>
            <person name="Guillou S."/>
            <person name="Cros-Aarteil S."/>
            <person name="Calhoun S."/>
            <person name="Haridas S."/>
            <person name="Kuo A."/>
            <person name="Mondo S."/>
            <person name="Pangilinan J."/>
            <person name="Riley R."/>
            <person name="Labutti K."/>
            <person name="Andreopoulos B."/>
            <person name="Lipzen A."/>
            <person name="Chen C."/>
            <person name="Yanf M."/>
            <person name="Daum C."/>
            <person name="Ng V."/>
            <person name="Clum A."/>
            <person name="Ohm R."/>
            <person name="Martin F."/>
            <person name="Silar P."/>
            <person name="Natvig D."/>
            <person name="Lalanne C."/>
            <person name="Gautier V."/>
            <person name="Ament-Velasquez S.L."/>
            <person name="Kruys A."/>
            <person name="Hutchinson M.I."/>
            <person name="Powell A.J."/>
            <person name="Barry K."/>
            <person name="Miller A.N."/>
            <person name="Grigoriev I.V."/>
            <person name="Debuchy R."/>
            <person name="Gladieux P."/>
            <person name="Thoren M.H."/>
            <person name="Johannesson H."/>
        </authorList>
    </citation>
    <scope>NUCLEOTIDE SEQUENCE</scope>
    <source>
        <strain evidence="10">PSN293</strain>
    </source>
</reference>
<dbReference type="Proteomes" id="UP001301769">
    <property type="component" value="Unassembled WGS sequence"/>
</dbReference>
<keyword evidence="11" id="KW-1185">Reference proteome</keyword>
<dbReference type="GO" id="GO:0005506">
    <property type="term" value="F:iron ion binding"/>
    <property type="evidence" value="ECO:0007669"/>
    <property type="project" value="InterPro"/>
</dbReference>
<dbReference type="EMBL" id="MU858084">
    <property type="protein sequence ID" value="KAK4215099.1"/>
    <property type="molecule type" value="Genomic_DNA"/>
</dbReference>
<protein>
    <submittedName>
        <fullName evidence="10">Cytochrome P450</fullName>
    </submittedName>
</protein>
<keyword evidence="5" id="KW-0560">Oxidoreductase</keyword>
<keyword evidence="6 8" id="KW-0408">Iron</keyword>
<comment type="cofactor">
    <cofactor evidence="1 8">
        <name>heme</name>
        <dbReference type="ChEBI" id="CHEBI:30413"/>
    </cofactor>
</comment>
<feature type="binding site" description="axial binding residue" evidence="8">
    <location>
        <position position="474"/>
    </location>
    <ligand>
        <name>heme</name>
        <dbReference type="ChEBI" id="CHEBI:30413"/>
    </ligand>
    <ligandPart>
        <name>Fe</name>
        <dbReference type="ChEBI" id="CHEBI:18248"/>
    </ligandPart>
</feature>
<keyword evidence="9" id="KW-0175">Coiled coil</keyword>
<dbReference type="PANTHER" id="PTHR46206">
    <property type="entry name" value="CYTOCHROME P450"/>
    <property type="match status" value="1"/>
</dbReference>
<dbReference type="GO" id="GO:0004497">
    <property type="term" value="F:monooxygenase activity"/>
    <property type="evidence" value="ECO:0007669"/>
    <property type="project" value="UniProtKB-KW"/>
</dbReference>
<dbReference type="AlphaFoldDB" id="A0AAN6Y9U8"/>
<dbReference type="PRINTS" id="PR00465">
    <property type="entry name" value="EP450IV"/>
</dbReference>
<accession>A0AAN6Y9U8</accession>
<dbReference type="InterPro" id="IPR001128">
    <property type="entry name" value="Cyt_P450"/>
</dbReference>
<feature type="coiled-coil region" evidence="9">
    <location>
        <begin position="346"/>
        <end position="373"/>
    </location>
</feature>
<evidence type="ECO:0000256" key="3">
    <source>
        <dbReference type="ARBA" id="ARBA00022617"/>
    </source>
</evidence>
<dbReference type="InterPro" id="IPR002403">
    <property type="entry name" value="Cyt_P450_E_grp-IV"/>
</dbReference>
<dbReference type="CDD" id="cd11041">
    <property type="entry name" value="CYP503A1-like"/>
    <property type="match status" value="1"/>
</dbReference>
<evidence type="ECO:0000256" key="7">
    <source>
        <dbReference type="ARBA" id="ARBA00023033"/>
    </source>
</evidence>
<reference evidence="10" key="1">
    <citation type="journal article" date="2023" name="Mol. Phylogenet. Evol.">
        <title>Genome-scale phylogeny and comparative genomics of the fungal order Sordariales.</title>
        <authorList>
            <person name="Hensen N."/>
            <person name="Bonometti L."/>
            <person name="Westerberg I."/>
            <person name="Brannstrom I.O."/>
            <person name="Guillou S."/>
            <person name="Cros-Aarteil S."/>
            <person name="Calhoun S."/>
            <person name="Haridas S."/>
            <person name="Kuo A."/>
            <person name="Mondo S."/>
            <person name="Pangilinan J."/>
            <person name="Riley R."/>
            <person name="LaButti K."/>
            <person name="Andreopoulos B."/>
            <person name="Lipzen A."/>
            <person name="Chen C."/>
            <person name="Yan M."/>
            <person name="Daum C."/>
            <person name="Ng V."/>
            <person name="Clum A."/>
            <person name="Steindorff A."/>
            <person name="Ohm R.A."/>
            <person name="Martin F."/>
            <person name="Silar P."/>
            <person name="Natvig D.O."/>
            <person name="Lalanne C."/>
            <person name="Gautier V."/>
            <person name="Ament-Velasquez S.L."/>
            <person name="Kruys A."/>
            <person name="Hutchinson M.I."/>
            <person name="Powell A.J."/>
            <person name="Barry K."/>
            <person name="Miller A.N."/>
            <person name="Grigoriev I.V."/>
            <person name="Debuchy R."/>
            <person name="Gladieux P."/>
            <person name="Hiltunen Thoren M."/>
            <person name="Johannesson H."/>
        </authorList>
    </citation>
    <scope>NUCLEOTIDE SEQUENCE</scope>
    <source>
        <strain evidence="10">PSN293</strain>
    </source>
</reference>
<organism evidence="10 11">
    <name type="scientific">Rhypophila decipiens</name>
    <dbReference type="NCBI Taxonomy" id="261697"/>
    <lineage>
        <taxon>Eukaryota</taxon>
        <taxon>Fungi</taxon>
        <taxon>Dikarya</taxon>
        <taxon>Ascomycota</taxon>
        <taxon>Pezizomycotina</taxon>
        <taxon>Sordariomycetes</taxon>
        <taxon>Sordariomycetidae</taxon>
        <taxon>Sordariales</taxon>
        <taxon>Naviculisporaceae</taxon>
        <taxon>Rhypophila</taxon>
    </lineage>
</organism>
<dbReference type="Pfam" id="PF00067">
    <property type="entry name" value="p450"/>
    <property type="match status" value="1"/>
</dbReference>
<gene>
    <name evidence="10" type="ORF">QBC37DRAFT_282392</name>
</gene>
<dbReference type="GO" id="GO:0016705">
    <property type="term" value="F:oxidoreductase activity, acting on paired donors, with incorporation or reduction of molecular oxygen"/>
    <property type="evidence" value="ECO:0007669"/>
    <property type="project" value="InterPro"/>
</dbReference>
<evidence type="ECO:0000256" key="1">
    <source>
        <dbReference type="ARBA" id="ARBA00001971"/>
    </source>
</evidence>
<comment type="caution">
    <text evidence="10">The sequence shown here is derived from an EMBL/GenBank/DDBJ whole genome shotgun (WGS) entry which is preliminary data.</text>
</comment>
<keyword evidence="7" id="KW-0503">Monooxygenase</keyword>
<comment type="similarity">
    <text evidence="2">Belongs to the cytochrome P450 family.</text>
</comment>
<evidence type="ECO:0000313" key="10">
    <source>
        <dbReference type="EMBL" id="KAK4215099.1"/>
    </source>
</evidence>
<dbReference type="SUPFAM" id="SSF48264">
    <property type="entry name" value="Cytochrome P450"/>
    <property type="match status" value="1"/>
</dbReference>
<sequence>MSAILAHLSRPSILAPLIITAVYLVHHYLTKERVVLPKSFPVINSRPTDRFFPYLRAKFRNTVNFKSTMMLANTKPYNTKPAILPLLGIPNLILLPTTDIEFIQEQPRSILDPAKQTDQRLQLQFTSPNPDLMDLHQHVAQNRTVMDYMTTQIGNLVPDLVDELEFAGSKYWGDEASTSEWKEVGVYKTMTGILALVSNRIFVGSPLNRTQEIIKVGMQYSVDVPVVSAAIRCLWDPIVPLVGWLLTIPVRRRARQFEKLLEPEITKRVKAWDGMGADSDSVTEKKVSSLEPEPNDAIQWCLKSAKASGDPLMWKSTTIADRILIMNFASIHTSDYVLTQVLLDLAHSKQDYLDQLREEVETALRENGGWNKRTIGRLVKLDSTLRESARLNSFQPAALPRVVMAEEGIKTPSSGDVVIPKGAVVVVPAYNVMHDEKIYKGAELFKPFRFVGSGQGFVQTSSEYLAFGHGKYACQGRFFASVELKTMLAWLLVHYDIQLREREERPPSSWLVWNVIQPLKAKIRVKRREVLVDF</sequence>
<evidence type="ECO:0000313" key="11">
    <source>
        <dbReference type="Proteomes" id="UP001301769"/>
    </source>
</evidence>
<evidence type="ECO:0000256" key="5">
    <source>
        <dbReference type="ARBA" id="ARBA00023002"/>
    </source>
</evidence>
<proteinExistence type="inferred from homology"/>
<evidence type="ECO:0000256" key="2">
    <source>
        <dbReference type="ARBA" id="ARBA00010617"/>
    </source>
</evidence>
<dbReference type="GO" id="GO:0020037">
    <property type="term" value="F:heme binding"/>
    <property type="evidence" value="ECO:0007669"/>
    <property type="project" value="InterPro"/>
</dbReference>
<dbReference type="InterPro" id="IPR036396">
    <property type="entry name" value="Cyt_P450_sf"/>
</dbReference>
<dbReference type="Gene3D" id="1.10.630.10">
    <property type="entry name" value="Cytochrome P450"/>
    <property type="match status" value="1"/>
</dbReference>
<evidence type="ECO:0000256" key="4">
    <source>
        <dbReference type="ARBA" id="ARBA00022723"/>
    </source>
</evidence>